<dbReference type="EMBL" id="CAFAZX010000003">
    <property type="protein sequence ID" value="CAB4839781.1"/>
    <property type="molecule type" value="Genomic_DNA"/>
</dbReference>
<dbReference type="Gene3D" id="3.40.50.720">
    <property type="entry name" value="NAD(P)-binding Rossmann-like Domain"/>
    <property type="match status" value="1"/>
</dbReference>
<dbReference type="CDD" id="cd05233">
    <property type="entry name" value="SDR_c"/>
    <property type="match status" value="1"/>
</dbReference>
<evidence type="ECO:0000313" key="4">
    <source>
        <dbReference type="EMBL" id="CAB4839781.1"/>
    </source>
</evidence>
<dbReference type="PRINTS" id="PR00081">
    <property type="entry name" value="GDHRDH"/>
</dbReference>
<dbReference type="GO" id="GO:0016616">
    <property type="term" value="F:oxidoreductase activity, acting on the CH-OH group of donors, NAD or NADP as acceptor"/>
    <property type="evidence" value="ECO:0007669"/>
    <property type="project" value="TreeGrafter"/>
</dbReference>
<dbReference type="PROSITE" id="PS00061">
    <property type="entry name" value="ADH_SHORT"/>
    <property type="match status" value="1"/>
</dbReference>
<dbReference type="PANTHER" id="PTHR42760">
    <property type="entry name" value="SHORT-CHAIN DEHYDROGENASES/REDUCTASES FAMILY MEMBER"/>
    <property type="match status" value="1"/>
</dbReference>
<accession>A0A6J7B3S3</accession>
<evidence type="ECO:0000256" key="1">
    <source>
        <dbReference type="ARBA" id="ARBA00006484"/>
    </source>
</evidence>
<dbReference type="SMART" id="SM00822">
    <property type="entry name" value="PKS_KR"/>
    <property type="match status" value="1"/>
</dbReference>
<dbReference type="EMBL" id="CAEZWO010000011">
    <property type="protein sequence ID" value="CAB4651934.1"/>
    <property type="molecule type" value="Genomic_DNA"/>
</dbReference>
<name>A0A6J7B3S3_9ZZZZ</name>
<dbReference type="AlphaFoldDB" id="A0A6J7B3S3"/>
<protein>
    <submittedName>
        <fullName evidence="4">Unannotated protein</fullName>
    </submittedName>
</protein>
<dbReference type="PANTHER" id="PTHR42760:SF135">
    <property type="entry name" value="BLL7886 PROTEIN"/>
    <property type="match status" value="1"/>
</dbReference>
<sequence length="255" mass="26998">MPMTNETRRTVLITGGSRGIGAAIAREFAAAGDRIAIHYVSSSHDAQGVADSLNGQGHIIAQADLRDPKAIKTMVDDVAKEFGKIDVLINNAGVFFDHPIESSTYEKWQQAWSDTLGVNLVGAANITWCAFQHMPKNGTSRIVNIGSRGAFRGEPLSPAYGASKAAIVAFGQSIAKALAPMHIGVTTLAPGFVETEMAQHLLDGPEGDGIRAQSPFNRVAAPAELAKAVYFLASPDSEWASGAVLDFNGASYLRM</sequence>
<dbReference type="FunFam" id="3.40.50.720:FF:000084">
    <property type="entry name" value="Short-chain dehydrogenase reductase"/>
    <property type="match status" value="1"/>
</dbReference>
<reference evidence="4" key="1">
    <citation type="submission" date="2020-05" db="EMBL/GenBank/DDBJ databases">
        <authorList>
            <person name="Chiriac C."/>
            <person name="Salcher M."/>
            <person name="Ghai R."/>
            <person name="Kavagutti S V."/>
        </authorList>
    </citation>
    <scope>NUCLEOTIDE SEQUENCE</scope>
</reference>
<evidence type="ECO:0000259" key="2">
    <source>
        <dbReference type="SMART" id="SM00822"/>
    </source>
</evidence>
<gene>
    <name evidence="3" type="ORF">UFOPK2254_00207</name>
    <name evidence="4" type="ORF">UFOPK3241_00133</name>
</gene>
<dbReference type="InterPro" id="IPR057326">
    <property type="entry name" value="KR_dom"/>
</dbReference>
<feature type="domain" description="Ketoreductase" evidence="2">
    <location>
        <begin position="9"/>
        <end position="213"/>
    </location>
</feature>
<dbReference type="Pfam" id="PF00106">
    <property type="entry name" value="adh_short"/>
    <property type="match status" value="1"/>
</dbReference>
<dbReference type="GO" id="GO:0030497">
    <property type="term" value="P:fatty acid elongation"/>
    <property type="evidence" value="ECO:0007669"/>
    <property type="project" value="TreeGrafter"/>
</dbReference>
<organism evidence="4">
    <name type="scientific">freshwater metagenome</name>
    <dbReference type="NCBI Taxonomy" id="449393"/>
    <lineage>
        <taxon>unclassified sequences</taxon>
        <taxon>metagenomes</taxon>
        <taxon>ecological metagenomes</taxon>
    </lineage>
</organism>
<dbReference type="SUPFAM" id="SSF51735">
    <property type="entry name" value="NAD(P)-binding Rossmann-fold domains"/>
    <property type="match status" value="1"/>
</dbReference>
<comment type="similarity">
    <text evidence="1">Belongs to the short-chain dehydrogenases/reductases (SDR) family.</text>
</comment>
<dbReference type="InterPro" id="IPR020904">
    <property type="entry name" value="Sc_DH/Rdtase_CS"/>
</dbReference>
<evidence type="ECO:0000313" key="3">
    <source>
        <dbReference type="EMBL" id="CAB4651934.1"/>
    </source>
</evidence>
<dbReference type="InterPro" id="IPR036291">
    <property type="entry name" value="NAD(P)-bd_dom_sf"/>
</dbReference>
<dbReference type="PRINTS" id="PR00080">
    <property type="entry name" value="SDRFAMILY"/>
</dbReference>
<dbReference type="InterPro" id="IPR002347">
    <property type="entry name" value="SDR_fam"/>
</dbReference>
<proteinExistence type="inferred from homology"/>